<dbReference type="EMBL" id="FORH01000002">
    <property type="protein sequence ID" value="SFJ22768.1"/>
    <property type="molecule type" value="Genomic_DNA"/>
</dbReference>
<dbReference type="PANTHER" id="PTHR48090:SF7">
    <property type="entry name" value="RFBJ PROTEIN"/>
    <property type="match status" value="1"/>
</dbReference>
<feature type="transmembrane region" description="Helical" evidence="1">
    <location>
        <begin position="275"/>
        <end position="297"/>
    </location>
</feature>
<keyword evidence="1" id="KW-0472">Membrane</keyword>
<dbReference type="GO" id="GO:0016740">
    <property type="term" value="F:transferase activity"/>
    <property type="evidence" value="ECO:0007669"/>
    <property type="project" value="UniProtKB-KW"/>
</dbReference>
<keyword evidence="1" id="KW-0812">Transmembrane</keyword>
<dbReference type="PANTHER" id="PTHR48090">
    <property type="entry name" value="UNDECAPRENYL-PHOSPHATE 4-DEOXY-4-FORMAMIDO-L-ARABINOSE TRANSFERASE-RELATED"/>
    <property type="match status" value="1"/>
</dbReference>
<reference evidence="4" key="1">
    <citation type="submission" date="2016-10" db="EMBL/GenBank/DDBJ databases">
        <authorList>
            <person name="Varghese N."/>
            <person name="Submissions S."/>
        </authorList>
    </citation>
    <scope>NUCLEOTIDE SEQUENCE [LARGE SCALE GENOMIC DNA]</scope>
    <source>
        <strain evidence="4">DSM 26471</strain>
    </source>
</reference>
<dbReference type="SUPFAM" id="SSF53448">
    <property type="entry name" value="Nucleotide-diphospho-sugar transferases"/>
    <property type="match status" value="1"/>
</dbReference>
<evidence type="ECO:0000259" key="2">
    <source>
        <dbReference type="Pfam" id="PF00535"/>
    </source>
</evidence>
<dbReference type="AlphaFoldDB" id="A0A1I3PMI1"/>
<dbReference type="Proteomes" id="UP000199630">
    <property type="component" value="Unassembled WGS sequence"/>
</dbReference>
<dbReference type="Gene3D" id="3.90.550.10">
    <property type="entry name" value="Spore Coat Polysaccharide Biosynthesis Protein SpsA, Chain A"/>
    <property type="match status" value="1"/>
</dbReference>
<feature type="transmembrane region" description="Helical" evidence="1">
    <location>
        <begin position="230"/>
        <end position="263"/>
    </location>
</feature>
<dbReference type="InterPro" id="IPR029044">
    <property type="entry name" value="Nucleotide-diphossugar_trans"/>
</dbReference>
<keyword evidence="1" id="KW-1133">Transmembrane helix</keyword>
<dbReference type="CDD" id="cd04179">
    <property type="entry name" value="DPM_DPG-synthase_like"/>
    <property type="match status" value="1"/>
</dbReference>
<keyword evidence="3" id="KW-0808">Transferase</keyword>
<organism evidence="3 4">
    <name type="scientific">Celeribacter neptunius</name>
    <dbReference type="NCBI Taxonomy" id="588602"/>
    <lineage>
        <taxon>Bacteria</taxon>
        <taxon>Pseudomonadati</taxon>
        <taxon>Pseudomonadota</taxon>
        <taxon>Alphaproteobacteria</taxon>
        <taxon>Rhodobacterales</taxon>
        <taxon>Roseobacteraceae</taxon>
        <taxon>Celeribacter</taxon>
    </lineage>
</organism>
<sequence>MTRPVKLIVQIPALNEEETIAEAIRAIPRDVPGIERVEILVIDDGSTDRTVEVARGAGADHILRMPSNVGLARAFSAGIEEALALGADIIVNTDADNQYCADDIPALISPILERRAQIVVGARPITEIESFSPLKKALQRLGSWVVRQASETDIPDAPSGFRAYARDAAARLCVINTYTYTLETIIQAGRKRIPMTSVPVRVNEVTRPSRLFKGIREYVMRSAKTILRVFVIYAPIRFFFSLAAIFAIPAVIAIARFLVYYLVGNGSGHVQSLVLAAALMAMATVLFAVGILADMIAANRSLLEDIRARDLLRAERPAAAEVLPMKTRKIADVS</sequence>
<evidence type="ECO:0000256" key="1">
    <source>
        <dbReference type="SAM" id="Phobius"/>
    </source>
</evidence>
<feature type="domain" description="Glycosyltransferase 2-like" evidence="2">
    <location>
        <begin position="10"/>
        <end position="169"/>
    </location>
</feature>
<dbReference type="InterPro" id="IPR001173">
    <property type="entry name" value="Glyco_trans_2-like"/>
</dbReference>
<proteinExistence type="predicted"/>
<gene>
    <name evidence="3" type="ORF">SAMN04487991_1733</name>
</gene>
<evidence type="ECO:0000313" key="3">
    <source>
        <dbReference type="EMBL" id="SFJ22768.1"/>
    </source>
</evidence>
<keyword evidence="4" id="KW-1185">Reference proteome</keyword>
<dbReference type="Pfam" id="PF00535">
    <property type="entry name" value="Glycos_transf_2"/>
    <property type="match status" value="1"/>
</dbReference>
<accession>A0A1I3PMI1</accession>
<name>A0A1I3PMI1_9RHOB</name>
<dbReference type="InterPro" id="IPR050256">
    <property type="entry name" value="Glycosyltransferase_2"/>
</dbReference>
<evidence type="ECO:0000313" key="4">
    <source>
        <dbReference type="Proteomes" id="UP000199630"/>
    </source>
</evidence>
<dbReference type="STRING" id="588602.SAMN04487991_1733"/>
<protein>
    <submittedName>
        <fullName evidence="3">Glycosyltransferase involved in cell wall bisynthesis</fullName>
    </submittedName>
</protein>